<dbReference type="EMBL" id="KL584753">
    <property type="protein sequence ID" value="KEQ97761.1"/>
    <property type="molecule type" value="Genomic_DNA"/>
</dbReference>
<keyword evidence="3" id="KW-1185">Reference proteome</keyword>
<name>A0A074ZGS8_AURSE</name>
<gene>
    <name evidence="2" type="ORF">AUEXF2481DRAFT_37297</name>
</gene>
<dbReference type="STRING" id="1043005.A0A074ZGS8"/>
<dbReference type="GeneID" id="25365812"/>
<reference evidence="2 3" key="1">
    <citation type="journal article" date="2014" name="BMC Genomics">
        <title>Genome sequencing of four Aureobasidium pullulans varieties: biotechnological potential, stress tolerance, and description of new species.</title>
        <authorList>
            <person name="Gostin Ar C."/>
            <person name="Ohm R.A."/>
            <person name="Kogej T."/>
            <person name="Sonjak S."/>
            <person name="Turk M."/>
            <person name="Zajc J."/>
            <person name="Zalar P."/>
            <person name="Grube M."/>
            <person name="Sun H."/>
            <person name="Han J."/>
            <person name="Sharma A."/>
            <person name="Chiniquy J."/>
            <person name="Ngan C.Y."/>
            <person name="Lipzen A."/>
            <person name="Barry K."/>
            <person name="Grigoriev I.V."/>
            <person name="Gunde-Cimerman N."/>
        </authorList>
    </citation>
    <scope>NUCLEOTIDE SEQUENCE [LARGE SCALE GENOMIC DNA]</scope>
    <source>
        <strain evidence="2 3">EXF-2481</strain>
    </source>
</reference>
<feature type="region of interest" description="Disordered" evidence="1">
    <location>
        <begin position="35"/>
        <end position="54"/>
    </location>
</feature>
<dbReference type="HOGENOM" id="CLU_3049955_0_0_1"/>
<organism evidence="2 3">
    <name type="scientific">Aureobasidium subglaciale (strain EXF-2481)</name>
    <name type="common">Aureobasidium pullulans var. subglaciale</name>
    <dbReference type="NCBI Taxonomy" id="1043005"/>
    <lineage>
        <taxon>Eukaryota</taxon>
        <taxon>Fungi</taxon>
        <taxon>Dikarya</taxon>
        <taxon>Ascomycota</taxon>
        <taxon>Pezizomycotina</taxon>
        <taxon>Dothideomycetes</taxon>
        <taxon>Dothideomycetidae</taxon>
        <taxon>Dothideales</taxon>
        <taxon>Saccotheciaceae</taxon>
        <taxon>Aureobasidium</taxon>
    </lineage>
</organism>
<dbReference type="AlphaFoldDB" id="A0A074ZGS8"/>
<evidence type="ECO:0000256" key="1">
    <source>
        <dbReference type="SAM" id="MobiDB-lite"/>
    </source>
</evidence>
<dbReference type="Proteomes" id="UP000030641">
    <property type="component" value="Unassembled WGS sequence"/>
</dbReference>
<protein>
    <submittedName>
        <fullName evidence="2">Uncharacterized protein</fullName>
    </submittedName>
</protein>
<proteinExistence type="predicted"/>
<sequence length="54" mass="5804">MLSGSRTALRASAQASKLRLQLQSSIRAASAWSQVPQGPPVSITTAWVDEDDTY</sequence>
<dbReference type="RefSeq" id="XP_013346309.1">
    <property type="nucleotide sequence ID" value="XM_013490855.1"/>
</dbReference>
<evidence type="ECO:0000313" key="2">
    <source>
        <dbReference type="EMBL" id="KEQ97761.1"/>
    </source>
</evidence>
<evidence type="ECO:0000313" key="3">
    <source>
        <dbReference type="Proteomes" id="UP000030641"/>
    </source>
</evidence>
<dbReference type="InParanoid" id="A0A074ZGS8"/>
<accession>A0A074ZGS8</accession>